<accession>A0ABN6JNT9</accession>
<keyword evidence="3" id="KW-1185">Reference proteome</keyword>
<organism evidence="2 3">
    <name type="scientific">Paraburkholderia terrae</name>
    <dbReference type="NCBI Taxonomy" id="311230"/>
    <lineage>
        <taxon>Bacteria</taxon>
        <taxon>Pseudomonadati</taxon>
        <taxon>Pseudomonadota</taxon>
        <taxon>Betaproteobacteria</taxon>
        <taxon>Burkholderiales</taxon>
        <taxon>Burkholderiaceae</taxon>
        <taxon>Paraburkholderia</taxon>
    </lineage>
</organism>
<dbReference type="InterPro" id="IPR012296">
    <property type="entry name" value="Nuclease_put_TT1808"/>
</dbReference>
<protein>
    <recommendedName>
        <fullName evidence="1">Putative restriction endonuclease domain-containing protein</fullName>
    </recommendedName>
</protein>
<proteinExistence type="predicted"/>
<gene>
    <name evidence="2" type="ORF">PTKU64_54690</name>
</gene>
<name>A0ABN6JNT9_9BURK</name>
<dbReference type="Pfam" id="PF05685">
    <property type="entry name" value="Uma2"/>
    <property type="match status" value="1"/>
</dbReference>
<feature type="domain" description="Putative restriction endonuclease" evidence="1">
    <location>
        <begin position="77"/>
        <end position="180"/>
    </location>
</feature>
<dbReference type="Gene3D" id="3.90.1570.10">
    <property type="entry name" value="tt1808, chain A"/>
    <property type="match status" value="1"/>
</dbReference>
<sequence>MCVAHKVQVLSYREKGIRLRDFLYWRLIDVSTFLERDGLVARWRRMNPNIESGLRDPCELDARGDAVQYSHPSARRQIVLTDAYCQITEQIGHVAAMAVPVTTTSFGIRIPDVIWMPPDNWERIDRSAPVPFVPALCVEVLLDRDTRDDIDLRVGAYLKDGAHEVIVVDEHGRVEFWGADGLQSASKFGITLSLEQMYFDEPARSSIPNARC</sequence>
<evidence type="ECO:0000313" key="2">
    <source>
        <dbReference type="EMBL" id="BCZ81794.1"/>
    </source>
</evidence>
<dbReference type="Proteomes" id="UP001319874">
    <property type="component" value="Chromosome 2"/>
</dbReference>
<dbReference type="InterPro" id="IPR011335">
    <property type="entry name" value="Restrct_endonuc-II-like"/>
</dbReference>
<dbReference type="EMBL" id="AP024956">
    <property type="protein sequence ID" value="BCZ81794.1"/>
    <property type="molecule type" value="Genomic_DNA"/>
</dbReference>
<dbReference type="SUPFAM" id="SSF52980">
    <property type="entry name" value="Restriction endonuclease-like"/>
    <property type="match status" value="1"/>
</dbReference>
<evidence type="ECO:0000259" key="1">
    <source>
        <dbReference type="Pfam" id="PF05685"/>
    </source>
</evidence>
<evidence type="ECO:0000313" key="3">
    <source>
        <dbReference type="Proteomes" id="UP001319874"/>
    </source>
</evidence>
<reference evidence="2 3" key="1">
    <citation type="journal article" date="2022" name="Front. Microbiol.">
        <title>Identification and characterization of a novel class of self-sufficient cytochrome P450 hydroxylase involved in cyclohexanecarboxylate degradation in Paraburkholderia terrae strain KU-64.</title>
        <authorList>
            <person name="Yamamoto T."/>
            <person name="Hasegawa Y."/>
            <person name="Iwaki H."/>
        </authorList>
    </citation>
    <scope>NUCLEOTIDE SEQUENCE [LARGE SCALE GENOMIC DNA]</scope>
    <source>
        <strain evidence="2 3">KU-64</strain>
    </source>
</reference>
<dbReference type="InterPro" id="IPR008538">
    <property type="entry name" value="Uma2"/>
</dbReference>
<dbReference type="CDD" id="cd06260">
    <property type="entry name" value="DUF820-like"/>
    <property type="match status" value="1"/>
</dbReference>